<dbReference type="InterPro" id="IPR011530">
    <property type="entry name" value="rRNA_adenine_dimethylase"/>
</dbReference>
<dbReference type="SMART" id="SM00650">
    <property type="entry name" value="rADc"/>
    <property type="match status" value="1"/>
</dbReference>
<dbReference type="RefSeq" id="WP_025386657.1">
    <property type="nucleotide sequence ID" value="NZ_KV441804.1"/>
</dbReference>
<keyword evidence="5 7" id="KW-0949">S-adenosyl-L-methionine</keyword>
<keyword evidence="3 7" id="KW-0489">Methyltransferase</keyword>
<evidence type="ECO:0000256" key="1">
    <source>
        <dbReference type="ARBA" id="ARBA00022490"/>
    </source>
</evidence>
<dbReference type="AlphaFoldDB" id="A0A0W0X366"/>
<evidence type="ECO:0000256" key="4">
    <source>
        <dbReference type="ARBA" id="ARBA00022679"/>
    </source>
</evidence>
<keyword evidence="2 7" id="KW-0698">rRNA processing</keyword>
<dbReference type="SUPFAM" id="SSF53335">
    <property type="entry name" value="S-adenosyl-L-methionine-dependent methyltransferases"/>
    <property type="match status" value="1"/>
</dbReference>
<evidence type="ECO:0000313" key="10">
    <source>
        <dbReference type="EMBL" id="KTD38970.1"/>
    </source>
</evidence>
<feature type="binding site" evidence="7 8">
    <location>
        <position position="60"/>
    </location>
    <ligand>
        <name>S-adenosyl-L-methionine</name>
        <dbReference type="ChEBI" id="CHEBI:59789"/>
    </ligand>
</feature>
<evidence type="ECO:0000313" key="11">
    <source>
        <dbReference type="Proteomes" id="UP000054858"/>
    </source>
</evidence>
<dbReference type="GO" id="GO:0052908">
    <property type="term" value="F:16S rRNA (adenine(1518)-N(6)/adenine(1519)-N(6))-dimethyltransferase activity"/>
    <property type="evidence" value="ECO:0007669"/>
    <property type="project" value="UniProtKB-EC"/>
</dbReference>
<feature type="binding site" evidence="7 8">
    <location>
        <position position="12"/>
    </location>
    <ligand>
        <name>S-adenosyl-L-methionine</name>
        <dbReference type="ChEBI" id="CHEBI:59789"/>
    </ligand>
</feature>
<protein>
    <recommendedName>
        <fullName evidence="7">Ribosomal RNA small subunit methyltransferase A</fullName>
        <ecNumber evidence="7">2.1.1.182</ecNumber>
    </recommendedName>
    <alternativeName>
        <fullName evidence="7">16S rRNA (adenine(1518)-N(6)/adenine(1519)-N(6))-dimethyltransferase</fullName>
    </alternativeName>
    <alternativeName>
        <fullName evidence="7">16S rRNA dimethyladenosine transferase</fullName>
    </alternativeName>
    <alternativeName>
        <fullName evidence="7">16S rRNA dimethylase</fullName>
    </alternativeName>
    <alternativeName>
        <fullName evidence="7">S-adenosylmethionine-6-N', N'-adenosyl(rRNA) dimethyltransferase</fullName>
    </alternativeName>
</protein>
<evidence type="ECO:0000256" key="8">
    <source>
        <dbReference type="PROSITE-ProRule" id="PRU01026"/>
    </source>
</evidence>
<name>A0A0W0X366_9GAMM</name>
<comment type="caution">
    <text evidence="10">The sequence shown here is derived from an EMBL/GenBank/DDBJ whole genome shotgun (WGS) entry which is preliminary data.</text>
</comment>
<evidence type="ECO:0000256" key="2">
    <source>
        <dbReference type="ARBA" id="ARBA00022552"/>
    </source>
</evidence>
<keyword evidence="4 7" id="KW-0808">Transferase</keyword>
<accession>A0A0W0X366</accession>
<evidence type="ECO:0000256" key="6">
    <source>
        <dbReference type="ARBA" id="ARBA00022884"/>
    </source>
</evidence>
<feature type="binding site" evidence="7 8">
    <location>
        <position position="85"/>
    </location>
    <ligand>
        <name>S-adenosyl-L-methionine</name>
        <dbReference type="ChEBI" id="CHEBI:59789"/>
    </ligand>
</feature>
<dbReference type="PANTHER" id="PTHR11727:SF7">
    <property type="entry name" value="DIMETHYLADENOSINE TRANSFERASE-RELATED"/>
    <property type="match status" value="1"/>
</dbReference>
<feature type="binding site" evidence="7 8">
    <location>
        <position position="39"/>
    </location>
    <ligand>
        <name>S-adenosyl-L-methionine</name>
        <dbReference type="ChEBI" id="CHEBI:59789"/>
    </ligand>
</feature>
<dbReference type="PROSITE" id="PS01131">
    <property type="entry name" value="RRNA_A_DIMETH"/>
    <property type="match status" value="1"/>
</dbReference>
<dbReference type="NCBIfam" id="TIGR00755">
    <property type="entry name" value="ksgA"/>
    <property type="match status" value="1"/>
</dbReference>
<evidence type="ECO:0000256" key="7">
    <source>
        <dbReference type="HAMAP-Rule" id="MF_00607"/>
    </source>
</evidence>
<dbReference type="PATRIC" id="fig|29423.5.peg.1144"/>
<dbReference type="PANTHER" id="PTHR11727">
    <property type="entry name" value="DIMETHYLADENOSINE TRANSFERASE"/>
    <property type="match status" value="1"/>
</dbReference>
<dbReference type="GO" id="GO:0005829">
    <property type="term" value="C:cytosol"/>
    <property type="evidence" value="ECO:0007669"/>
    <property type="project" value="TreeGrafter"/>
</dbReference>
<feature type="binding site" evidence="7 8">
    <location>
        <position position="103"/>
    </location>
    <ligand>
        <name>S-adenosyl-L-methionine</name>
        <dbReference type="ChEBI" id="CHEBI:59789"/>
    </ligand>
</feature>
<evidence type="ECO:0000259" key="9">
    <source>
        <dbReference type="SMART" id="SM00650"/>
    </source>
</evidence>
<sequence length="256" mass="29040">MQHRPRKRFGQNFLQSPQIIAAILRAFEPKADDHVVEIGPGQGALTKPLLKHLNSLTAIEIDKDLQAYLWTLPNASERLQLMDADALTIDYSQFGKSVRVIGNLPYNISTPLILHLLHFASHLQDMLFMLQKEVVERLAASPGCKDYGRLSVIVQYYCKVEHLFNVPADVFFPKPKVESAIVHLTPHRISPYPEVEFHQLERLLAQAFSMRRKTLANNLKPLLNSSEISALGIDPKLRPEQLSIAEYVQIAKFVTK</sequence>
<comment type="subcellular location">
    <subcellularLocation>
        <location evidence="7">Cytoplasm</location>
    </subcellularLocation>
</comment>
<dbReference type="InterPro" id="IPR020596">
    <property type="entry name" value="rRNA_Ade_Mease_Trfase_CS"/>
</dbReference>
<organism evidence="10 11">
    <name type="scientific">Legionella oakridgensis</name>
    <dbReference type="NCBI Taxonomy" id="29423"/>
    <lineage>
        <taxon>Bacteria</taxon>
        <taxon>Pseudomonadati</taxon>
        <taxon>Pseudomonadota</taxon>
        <taxon>Gammaproteobacteria</taxon>
        <taxon>Legionellales</taxon>
        <taxon>Legionellaceae</taxon>
        <taxon>Legionella</taxon>
    </lineage>
</organism>
<dbReference type="InterPro" id="IPR023165">
    <property type="entry name" value="rRNA_Ade_diMease-like_C"/>
</dbReference>
<keyword evidence="6 7" id="KW-0694">RNA-binding</keyword>
<comment type="function">
    <text evidence="7">Specifically dimethylates two adjacent adenosines (A1518 and A1519) in the loop of a conserved hairpin near the 3'-end of 16S rRNA in the 30S particle. May play a critical role in biogenesis of 30S subunits.</text>
</comment>
<proteinExistence type="inferred from homology"/>
<dbReference type="InterPro" id="IPR020598">
    <property type="entry name" value="rRNA_Ade_methylase_Trfase_N"/>
</dbReference>
<evidence type="ECO:0000256" key="5">
    <source>
        <dbReference type="ARBA" id="ARBA00022691"/>
    </source>
</evidence>
<dbReference type="FunFam" id="1.10.8.100:FF:000001">
    <property type="entry name" value="Ribosomal RNA small subunit methyltransferase A"/>
    <property type="match status" value="1"/>
</dbReference>
<dbReference type="HAMAP" id="MF_00607">
    <property type="entry name" value="16SrRNA_methyltr_A"/>
    <property type="match status" value="1"/>
</dbReference>
<comment type="similarity">
    <text evidence="7">Belongs to the class I-like SAM-binding methyltransferase superfamily. rRNA adenine N(6)-methyltransferase family. RsmA subfamily.</text>
</comment>
<dbReference type="InterPro" id="IPR029063">
    <property type="entry name" value="SAM-dependent_MTases_sf"/>
</dbReference>
<gene>
    <name evidence="7 10" type="primary">ksgA</name>
    <name evidence="7" type="synonym">rsmA</name>
    <name evidence="10" type="ORF">Loak_1091</name>
</gene>
<comment type="catalytic activity">
    <reaction evidence="7">
        <text>adenosine(1518)/adenosine(1519) in 16S rRNA + 4 S-adenosyl-L-methionine = N(6)-dimethyladenosine(1518)/N(6)-dimethyladenosine(1519) in 16S rRNA + 4 S-adenosyl-L-homocysteine + 4 H(+)</text>
        <dbReference type="Rhea" id="RHEA:19609"/>
        <dbReference type="Rhea" id="RHEA-COMP:10232"/>
        <dbReference type="Rhea" id="RHEA-COMP:10233"/>
        <dbReference type="ChEBI" id="CHEBI:15378"/>
        <dbReference type="ChEBI" id="CHEBI:57856"/>
        <dbReference type="ChEBI" id="CHEBI:59789"/>
        <dbReference type="ChEBI" id="CHEBI:74411"/>
        <dbReference type="ChEBI" id="CHEBI:74493"/>
        <dbReference type="EC" id="2.1.1.182"/>
    </reaction>
</comment>
<reference evidence="10 11" key="1">
    <citation type="submission" date="2015-11" db="EMBL/GenBank/DDBJ databases">
        <title>Genomic analysis of 38 Legionella species identifies large and diverse effector repertoires.</title>
        <authorList>
            <person name="Burstein D."/>
            <person name="Amaro F."/>
            <person name="Zusman T."/>
            <person name="Lifshitz Z."/>
            <person name="Cohen O."/>
            <person name="Gilbert J.A."/>
            <person name="Pupko T."/>
            <person name="Shuman H.A."/>
            <person name="Segal G."/>
        </authorList>
    </citation>
    <scope>NUCLEOTIDE SEQUENCE [LARGE SCALE GENOMIC DNA]</scope>
    <source>
        <strain evidence="10 11">Oak Ridge-10</strain>
    </source>
</reference>
<evidence type="ECO:0000256" key="3">
    <source>
        <dbReference type="ARBA" id="ARBA00022603"/>
    </source>
</evidence>
<dbReference type="InterPro" id="IPR001737">
    <property type="entry name" value="KsgA/Erm"/>
</dbReference>
<dbReference type="Gene3D" id="3.40.50.150">
    <property type="entry name" value="Vaccinia Virus protein VP39"/>
    <property type="match status" value="1"/>
</dbReference>
<dbReference type="GO" id="GO:0003723">
    <property type="term" value="F:RNA binding"/>
    <property type="evidence" value="ECO:0007669"/>
    <property type="project" value="UniProtKB-UniRule"/>
</dbReference>
<dbReference type="EC" id="2.1.1.182" evidence="7"/>
<dbReference type="Proteomes" id="UP000054858">
    <property type="component" value="Unassembled WGS sequence"/>
</dbReference>
<dbReference type="Pfam" id="PF00398">
    <property type="entry name" value="RrnaAD"/>
    <property type="match status" value="1"/>
</dbReference>
<keyword evidence="1 7" id="KW-0963">Cytoplasm</keyword>
<dbReference type="Gene3D" id="1.10.8.100">
    <property type="entry name" value="Ribosomal RNA adenine dimethylase-like, domain 2"/>
    <property type="match status" value="1"/>
</dbReference>
<feature type="domain" description="Ribosomal RNA adenine methylase transferase N-terminal" evidence="9">
    <location>
        <begin position="19"/>
        <end position="188"/>
    </location>
</feature>
<dbReference type="PROSITE" id="PS51689">
    <property type="entry name" value="SAM_RNA_A_N6_MT"/>
    <property type="match status" value="1"/>
</dbReference>
<feature type="binding site" evidence="7 8">
    <location>
        <position position="14"/>
    </location>
    <ligand>
        <name>S-adenosyl-L-methionine</name>
        <dbReference type="ChEBI" id="CHEBI:59789"/>
    </ligand>
</feature>
<dbReference type="EMBL" id="LNYP01000023">
    <property type="protein sequence ID" value="KTD38970.1"/>
    <property type="molecule type" value="Genomic_DNA"/>
</dbReference>